<dbReference type="Pfam" id="PF00075">
    <property type="entry name" value="RNase_H"/>
    <property type="match status" value="1"/>
</dbReference>
<accession>A0ABM2A7E5</accession>
<dbReference type="Proteomes" id="UP000069940">
    <property type="component" value="Unassembled WGS sequence"/>
</dbReference>
<dbReference type="PANTHER" id="PTHR33332">
    <property type="entry name" value="REVERSE TRANSCRIPTASE DOMAIN-CONTAINING PROTEIN"/>
    <property type="match status" value="1"/>
</dbReference>
<feature type="domain" description="Reverse transcriptase" evidence="1">
    <location>
        <begin position="1"/>
        <end position="151"/>
    </location>
</feature>
<evidence type="ECO:0000313" key="4">
    <source>
        <dbReference type="Proteomes" id="UP000069940"/>
    </source>
</evidence>
<evidence type="ECO:0008006" key="5">
    <source>
        <dbReference type="Google" id="ProtNLM"/>
    </source>
</evidence>
<dbReference type="InterPro" id="IPR043502">
    <property type="entry name" value="DNA/RNA_pol_sf"/>
</dbReference>
<proteinExistence type="predicted"/>
<dbReference type="PROSITE" id="PS50878">
    <property type="entry name" value="RT_POL"/>
    <property type="match status" value="1"/>
</dbReference>
<dbReference type="EnsemblMetazoa" id="AALFPA23_025194.R37546">
    <property type="protein sequence ID" value="AALFPA23_025194.P37546"/>
    <property type="gene ID" value="AALFPA23_025194"/>
</dbReference>
<dbReference type="RefSeq" id="XP_062714700.1">
    <property type="nucleotide sequence ID" value="XM_062858716.1"/>
</dbReference>
<dbReference type="InterPro" id="IPR012337">
    <property type="entry name" value="RNaseH-like_sf"/>
</dbReference>
<sequence>MSKRGFDGCIVNWIGKMLSEREISSNLGSSFISVRAVKGCPQGGVLSPLLWSLVVDDLLKQLEAQGFEIIGFADDIVIVVRGKYDHIFSNRMQTALNLVTSWCDKEGLNVNPSKTTVVPFTRKRQISITNLKLKGTLLELSSTVKYLGIHLDSKLNWNLHLEQVIGKATNALWISKKTFGKKWGLKPKMIYWIYTAIVRPRVTYASLIWWPKTNEKLAQKKLEKLQRLAGLSITGAMRSTPTKALDTLLFLLPLHQFVQLEATKSALKVKRTTNLFEGDLRGHLSILKSISINSLITSNSDWMSRRYNFERTFEVINPGRYLWTNGGPELHPGSIVFYTDGSKLNDQVGAGVTGPGINVSIPMGKWPTVFQAEIQAILECCNICLRRNYRYSKICIMSDSQAALNALKSATCSSKLVWECILSLQQLACRNQVKLFWVPGHCGIDGNEQADMLARLGSSHQFIGPEPFCGVSGCSLRMEFKTWEHEKIISNWENTTFARQSKRFIKPNFSNTRKILELSKTDLSTFTGLLTGHCPSRYHMKLIGKLQNDVCRFCDIDTEDSEHLLCRCPAIAVKRIRFFDKGLIEPLDVWRTNPNTVVQFIRAVSPCWDQTHSQGLIIANSSNTST</sequence>
<dbReference type="Pfam" id="PF00078">
    <property type="entry name" value="RVT_1"/>
    <property type="match status" value="1"/>
</dbReference>
<dbReference type="RefSeq" id="XP_062714697.1">
    <property type="nucleotide sequence ID" value="XM_062858713.1"/>
</dbReference>
<name>A0ABM2A7E5_AEDAL</name>
<dbReference type="RefSeq" id="XP_062714699.1">
    <property type="nucleotide sequence ID" value="XM_062858715.1"/>
</dbReference>
<dbReference type="EnsemblMetazoa" id="AALFPA23_025194.R37547">
    <property type="protein sequence ID" value="AALFPA23_025194.P37547"/>
    <property type="gene ID" value="AALFPA23_025194"/>
</dbReference>
<dbReference type="Gene3D" id="3.30.420.10">
    <property type="entry name" value="Ribonuclease H-like superfamily/Ribonuclease H"/>
    <property type="match status" value="1"/>
</dbReference>
<evidence type="ECO:0000313" key="3">
    <source>
        <dbReference type="EnsemblMetazoa" id="AALFPA23_025194.P37547"/>
    </source>
</evidence>
<dbReference type="GeneID" id="134291220"/>
<dbReference type="SUPFAM" id="SSF53098">
    <property type="entry name" value="Ribonuclease H-like"/>
    <property type="match status" value="1"/>
</dbReference>
<reference evidence="4" key="1">
    <citation type="journal article" date="2015" name="Proc. Natl. Acad. Sci. U.S.A.">
        <title>Genome sequence of the Asian Tiger mosquito, Aedes albopictus, reveals insights into its biology, genetics, and evolution.</title>
        <authorList>
            <person name="Chen X.G."/>
            <person name="Jiang X."/>
            <person name="Gu J."/>
            <person name="Xu M."/>
            <person name="Wu Y."/>
            <person name="Deng Y."/>
            <person name="Zhang C."/>
            <person name="Bonizzoni M."/>
            <person name="Dermauw W."/>
            <person name="Vontas J."/>
            <person name="Armbruster P."/>
            <person name="Huang X."/>
            <person name="Yang Y."/>
            <person name="Zhang H."/>
            <person name="He W."/>
            <person name="Peng H."/>
            <person name="Liu Y."/>
            <person name="Wu K."/>
            <person name="Chen J."/>
            <person name="Lirakis M."/>
            <person name="Topalis P."/>
            <person name="Van Leeuwen T."/>
            <person name="Hall A.B."/>
            <person name="Jiang X."/>
            <person name="Thorpe C."/>
            <person name="Mueller R.L."/>
            <person name="Sun C."/>
            <person name="Waterhouse R.M."/>
            <person name="Yan G."/>
            <person name="Tu Z.J."/>
            <person name="Fang X."/>
            <person name="James A.A."/>
        </authorList>
    </citation>
    <scope>NUCLEOTIDE SEQUENCE [LARGE SCALE GENOMIC DNA]</scope>
    <source>
        <strain evidence="4">Foshan</strain>
    </source>
</reference>
<dbReference type="InterPro" id="IPR036397">
    <property type="entry name" value="RNaseH_sf"/>
</dbReference>
<dbReference type="InterPro" id="IPR002156">
    <property type="entry name" value="RNaseH_domain"/>
</dbReference>
<dbReference type="InterPro" id="IPR000477">
    <property type="entry name" value="RT_dom"/>
</dbReference>
<dbReference type="EnsemblMetazoa" id="AALFPA23_025194.R37543">
    <property type="protein sequence ID" value="AALFPA23_025194.P37543"/>
    <property type="gene ID" value="AALFPA23_025194"/>
</dbReference>
<dbReference type="EnsemblMetazoa" id="AALFPA23_025194.R37545">
    <property type="protein sequence ID" value="AALFPA23_025194.P37545"/>
    <property type="gene ID" value="AALFPA23_025194"/>
</dbReference>
<dbReference type="EnsemblMetazoa" id="AALFPA23_025194.R37544">
    <property type="protein sequence ID" value="AALFPA23_025194.P37544"/>
    <property type="gene ID" value="AALFPA23_025194"/>
</dbReference>
<evidence type="ECO:0000259" key="2">
    <source>
        <dbReference type="PROSITE" id="PS50879"/>
    </source>
</evidence>
<evidence type="ECO:0000259" key="1">
    <source>
        <dbReference type="PROSITE" id="PS50878"/>
    </source>
</evidence>
<dbReference type="RefSeq" id="XP_062714701.1">
    <property type="nucleotide sequence ID" value="XM_062858717.1"/>
</dbReference>
<feature type="domain" description="RNase H type-1" evidence="2">
    <location>
        <begin position="331"/>
        <end position="459"/>
    </location>
</feature>
<keyword evidence="4" id="KW-1185">Reference proteome</keyword>
<dbReference type="SUPFAM" id="SSF56672">
    <property type="entry name" value="DNA/RNA polymerases"/>
    <property type="match status" value="1"/>
</dbReference>
<dbReference type="CDD" id="cd09276">
    <property type="entry name" value="Rnase_HI_RT_non_LTR"/>
    <property type="match status" value="1"/>
</dbReference>
<reference evidence="3" key="2">
    <citation type="submission" date="2025-05" db="UniProtKB">
        <authorList>
            <consortium name="EnsemblMetazoa"/>
        </authorList>
    </citation>
    <scope>IDENTIFICATION</scope>
    <source>
        <strain evidence="3">Foshan</strain>
    </source>
</reference>
<protein>
    <recommendedName>
        <fullName evidence="5">Lian-aa1 retrotransposon protein</fullName>
    </recommendedName>
</protein>
<organism evidence="3 4">
    <name type="scientific">Aedes albopictus</name>
    <name type="common">Asian tiger mosquito</name>
    <name type="synonym">Stegomyia albopicta</name>
    <dbReference type="NCBI Taxonomy" id="7160"/>
    <lineage>
        <taxon>Eukaryota</taxon>
        <taxon>Metazoa</taxon>
        <taxon>Ecdysozoa</taxon>
        <taxon>Arthropoda</taxon>
        <taxon>Hexapoda</taxon>
        <taxon>Insecta</taxon>
        <taxon>Pterygota</taxon>
        <taxon>Neoptera</taxon>
        <taxon>Endopterygota</taxon>
        <taxon>Diptera</taxon>
        <taxon>Nematocera</taxon>
        <taxon>Culicoidea</taxon>
        <taxon>Culicidae</taxon>
        <taxon>Culicinae</taxon>
        <taxon>Aedini</taxon>
        <taxon>Aedes</taxon>
        <taxon>Stegomyia</taxon>
    </lineage>
</organism>
<dbReference type="RefSeq" id="XP_062714698.1">
    <property type="nucleotide sequence ID" value="XM_062858714.1"/>
</dbReference>
<dbReference type="PROSITE" id="PS50879">
    <property type="entry name" value="RNASE_H_1"/>
    <property type="match status" value="1"/>
</dbReference>